<organism evidence="1">
    <name type="scientific">Brassica napus</name>
    <name type="common">Rape</name>
    <dbReference type="NCBI Taxonomy" id="3708"/>
    <lineage>
        <taxon>Eukaryota</taxon>
        <taxon>Viridiplantae</taxon>
        <taxon>Streptophyta</taxon>
        <taxon>Embryophyta</taxon>
        <taxon>Tracheophyta</taxon>
        <taxon>Spermatophyta</taxon>
        <taxon>Magnoliopsida</taxon>
        <taxon>eudicotyledons</taxon>
        <taxon>Gunneridae</taxon>
        <taxon>Pentapetalae</taxon>
        <taxon>rosids</taxon>
        <taxon>malvids</taxon>
        <taxon>Brassicales</taxon>
        <taxon>Brassicaceae</taxon>
        <taxon>Brassiceae</taxon>
        <taxon>Brassica</taxon>
    </lineage>
</organism>
<gene>
    <name evidence="1" type="ORF">DARMORV10_A03P68380.1</name>
</gene>
<reference evidence="1" key="1">
    <citation type="submission" date="2021-01" db="EMBL/GenBank/DDBJ databases">
        <authorList>
            <consortium name="Genoscope - CEA"/>
            <person name="William W."/>
        </authorList>
    </citation>
    <scope>NUCLEOTIDE SEQUENCE</scope>
</reference>
<protein>
    <submittedName>
        <fullName evidence="1">(rape) hypothetical protein</fullName>
    </submittedName>
</protein>
<proteinExistence type="predicted"/>
<name>A0A816WP09_BRANA</name>
<feature type="non-terminal residue" evidence="1">
    <location>
        <position position="1"/>
    </location>
</feature>
<sequence length="71" mass="8386">SLSCIDKFQYLIKFDGRFRSFKNKTIHKIEDTLFVFVFRSDQSGPSIIRVDSDHPIWYSVRHCCCRGVNVK</sequence>
<dbReference type="Proteomes" id="UP001295469">
    <property type="component" value="Chromosome A03"/>
</dbReference>
<evidence type="ECO:0000313" key="1">
    <source>
        <dbReference type="EMBL" id="CAF2134238.1"/>
    </source>
</evidence>
<dbReference type="AlphaFoldDB" id="A0A816WP09"/>
<dbReference type="EMBL" id="HG994357">
    <property type="protein sequence ID" value="CAF2134238.1"/>
    <property type="molecule type" value="Genomic_DNA"/>
</dbReference>
<accession>A0A816WP09</accession>